<name>M8BJS3_AEGTA</name>
<reference evidence="1" key="1">
    <citation type="submission" date="2015-06" db="UniProtKB">
        <authorList>
            <consortium name="EnsemblPlants"/>
        </authorList>
    </citation>
    <scope>IDENTIFICATION</scope>
</reference>
<protein>
    <submittedName>
        <fullName evidence="1">Uncharacterized protein</fullName>
    </submittedName>
</protein>
<sequence length="141" mass="16279">MPLQRRAMLRCLCRAAPRRPAPSPQPNVVLPLHCQPNAFLLSLRVAAYLHGHIQHSCRLPPWPDLPHVRVAAIWTRAACGWARASMRLRKIWKQTALSFVINSSHTKWKDWKSDLKRHKFDAALIDAQLMKRHESRISEAD</sequence>
<accession>M8BJS3</accession>
<dbReference type="AlphaFoldDB" id="M8BJS3"/>
<proteinExistence type="predicted"/>
<organism evidence="1">
    <name type="scientific">Aegilops tauschii</name>
    <name type="common">Tausch's goatgrass</name>
    <name type="synonym">Aegilops squarrosa</name>
    <dbReference type="NCBI Taxonomy" id="37682"/>
    <lineage>
        <taxon>Eukaryota</taxon>
        <taxon>Viridiplantae</taxon>
        <taxon>Streptophyta</taxon>
        <taxon>Embryophyta</taxon>
        <taxon>Tracheophyta</taxon>
        <taxon>Spermatophyta</taxon>
        <taxon>Magnoliopsida</taxon>
        <taxon>Liliopsida</taxon>
        <taxon>Poales</taxon>
        <taxon>Poaceae</taxon>
        <taxon>BOP clade</taxon>
        <taxon>Pooideae</taxon>
        <taxon>Triticodae</taxon>
        <taxon>Triticeae</taxon>
        <taxon>Triticinae</taxon>
        <taxon>Aegilops</taxon>
    </lineage>
</organism>
<evidence type="ECO:0000313" key="1">
    <source>
        <dbReference type="EnsemblPlants" id="EMT22219"/>
    </source>
</evidence>
<dbReference type="EnsemblPlants" id="EMT22219">
    <property type="protein sequence ID" value="EMT22219"/>
    <property type="gene ID" value="F775_19497"/>
</dbReference>